<accession>A0A8H6WHP9</accession>
<dbReference type="RefSeq" id="XP_037225341.1">
    <property type="nucleotide sequence ID" value="XM_037357431.1"/>
</dbReference>
<evidence type="ECO:0000256" key="1">
    <source>
        <dbReference type="ARBA" id="ARBA00004434"/>
    </source>
</evidence>
<evidence type="ECO:0000256" key="8">
    <source>
        <dbReference type="SAM" id="MobiDB-lite"/>
    </source>
</evidence>
<dbReference type="InterPro" id="IPR044202">
    <property type="entry name" value="LETM1/MDM38-like"/>
</dbReference>
<keyword evidence="12" id="KW-1185">Reference proteome</keyword>
<comment type="caution">
    <text evidence="11">The sequence shown here is derived from an EMBL/GenBank/DDBJ whole genome shotgun (WGS) entry which is preliminary data.</text>
</comment>
<feature type="domain" description="Letm1 RBD" evidence="10">
    <location>
        <begin position="160"/>
        <end position="345"/>
    </location>
</feature>
<dbReference type="PANTHER" id="PTHR14009:SF1">
    <property type="entry name" value="MITOCHONDRIAL PROTON_CALCIUM EXCHANGER PROTEIN"/>
    <property type="match status" value="1"/>
</dbReference>
<feature type="region of interest" description="Disordered" evidence="8">
    <location>
        <begin position="21"/>
        <end position="69"/>
    </location>
</feature>
<dbReference type="PANTHER" id="PTHR14009">
    <property type="entry name" value="LEUCINE ZIPPER-EF-HAND CONTAINING TRANSMEMBRANE PROTEIN"/>
    <property type="match status" value="1"/>
</dbReference>
<keyword evidence="5 7" id="KW-0496">Mitochondrion</keyword>
<gene>
    <name evidence="11" type="ORF">MIND_00046400</name>
</gene>
<keyword evidence="3" id="KW-0999">Mitochondrion inner membrane</keyword>
<dbReference type="GeneID" id="59339947"/>
<dbReference type="EMBL" id="JACAZF010000001">
    <property type="protein sequence ID" value="KAF7315318.1"/>
    <property type="molecule type" value="Genomic_DNA"/>
</dbReference>
<name>A0A8H6WHP9_9AGAR</name>
<evidence type="ECO:0000256" key="7">
    <source>
        <dbReference type="PROSITE-ProRule" id="PRU01094"/>
    </source>
</evidence>
<dbReference type="InterPro" id="IPR033122">
    <property type="entry name" value="LETM1-like_RBD"/>
</dbReference>
<dbReference type="Proteomes" id="UP000636479">
    <property type="component" value="Unassembled WGS sequence"/>
</dbReference>
<evidence type="ECO:0000256" key="9">
    <source>
        <dbReference type="SAM" id="Phobius"/>
    </source>
</evidence>
<dbReference type="AlphaFoldDB" id="A0A8H6WHP9"/>
<keyword evidence="4 9" id="KW-1133">Transmembrane helix</keyword>
<feature type="compositionally biased region" description="Pro residues" evidence="8">
    <location>
        <begin position="23"/>
        <end position="36"/>
    </location>
</feature>
<protein>
    <submittedName>
        <fullName evidence="11">Letm1 RBD domain-containing protein</fullName>
    </submittedName>
</protein>
<evidence type="ECO:0000256" key="2">
    <source>
        <dbReference type="ARBA" id="ARBA00022692"/>
    </source>
</evidence>
<dbReference type="Pfam" id="PF07766">
    <property type="entry name" value="LETM1_RBD"/>
    <property type="match status" value="1"/>
</dbReference>
<evidence type="ECO:0000256" key="5">
    <source>
        <dbReference type="ARBA" id="ARBA00023128"/>
    </source>
</evidence>
<dbReference type="OrthoDB" id="73691at2759"/>
<organism evidence="11 12">
    <name type="scientific">Mycena indigotica</name>
    <dbReference type="NCBI Taxonomy" id="2126181"/>
    <lineage>
        <taxon>Eukaryota</taxon>
        <taxon>Fungi</taxon>
        <taxon>Dikarya</taxon>
        <taxon>Basidiomycota</taxon>
        <taxon>Agaricomycotina</taxon>
        <taxon>Agaricomycetes</taxon>
        <taxon>Agaricomycetidae</taxon>
        <taxon>Agaricales</taxon>
        <taxon>Marasmiineae</taxon>
        <taxon>Mycenaceae</taxon>
        <taxon>Mycena</taxon>
    </lineage>
</organism>
<evidence type="ECO:0000313" key="11">
    <source>
        <dbReference type="EMBL" id="KAF7315318.1"/>
    </source>
</evidence>
<keyword evidence="2 9" id="KW-0812">Transmembrane</keyword>
<dbReference type="GO" id="GO:0005743">
    <property type="term" value="C:mitochondrial inner membrane"/>
    <property type="evidence" value="ECO:0007669"/>
    <property type="project" value="UniProtKB-SubCell"/>
</dbReference>
<keyword evidence="6 9" id="KW-0472">Membrane</keyword>
<evidence type="ECO:0000313" key="12">
    <source>
        <dbReference type="Proteomes" id="UP000636479"/>
    </source>
</evidence>
<feature type="transmembrane region" description="Helical" evidence="9">
    <location>
        <begin position="164"/>
        <end position="185"/>
    </location>
</feature>
<evidence type="ECO:0000256" key="6">
    <source>
        <dbReference type="ARBA" id="ARBA00023136"/>
    </source>
</evidence>
<evidence type="ECO:0000256" key="3">
    <source>
        <dbReference type="ARBA" id="ARBA00022792"/>
    </source>
</evidence>
<dbReference type="GO" id="GO:0030003">
    <property type="term" value="P:intracellular monoatomic cation homeostasis"/>
    <property type="evidence" value="ECO:0007669"/>
    <property type="project" value="TreeGrafter"/>
</dbReference>
<evidence type="ECO:0000259" key="10">
    <source>
        <dbReference type="PROSITE" id="PS51758"/>
    </source>
</evidence>
<dbReference type="GO" id="GO:0043022">
    <property type="term" value="F:ribosome binding"/>
    <property type="evidence" value="ECO:0007669"/>
    <property type="project" value="InterPro"/>
</dbReference>
<dbReference type="PROSITE" id="PS51758">
    <property type="entry name" value="LETM1_RBD"/>
    <property type="match status" value="1"/>
</dbReference>
<comment type="subcellular location">
    <subcellularLocation>
        <location evidence="1">Mitochondrion inner membrane</location>
        <topology evidence="1">Single-pass membrane protein</topology>
    </subcellularLocation>
</comment>
<reference evidence="11" key="1">
    <citation type="submission" date="2020-05" db="EMBL/GenBank/DDBJ databases">
        <title>Mycena genomes resolve the evolution of fungal bioluminescence.</title>
        <authorList>
            <person name="Tsai I.J."/>
        </authorList>
    </citation>
    <scope>NUCLEOTIDE SEQUENCE</scope>
    <source>
        <strain evidence="11">171206Taipei</strain>
    </source>
</reference>
<proteinExistence type="predicted"/>
<evidence type="ECO:0000256" key="4">
    <source>
        <dbReference type="ARBA" id="ARBA00022989"/>
    </source>
</evidence>
<sequence>MLARNFRVGQTCRIVCRQLQTLPTPPDTSSLPPPQPNRRSQVQLHPTPIKPPPKTTSATRSAGPVVQTKQPASLKTLKETTAKDISDAEAHGILTPPDPSAGWAKATLHKAIQLAKFYYRGVKLVYTRGQIVRQIHQRIDSGGAPLERWEHRLFHTQATDIRRVVPFVLTALIIEEVIPLIIIWAPGFLPSTCILPSQRERIQEQATSKALDLAIAHGAKLTTMTQSATGGTISLAALPEPTVICGVRFFRLLGLSTFGFNFMRRRRIHRHLTFVEKDDVFLSKDSIHHLSSQDLQQALRERGIIPRGLDTPQQIQKLTWWLKSVQEKSDAVARRIYLVALMASR</sequence>